<feature type="compositionally biased region" description="Basic and acidic residues" evidence="1">
    <location>
        <begin position="1070"/>
        <end position="1100"/>
    </location>
</feature>
<dbReference type="Proteomes" id="UP000289152">
    <property type="component" value="Unassembled WGS sequence"/>
</dbReference>
<protein>
    <recommendedName>
        <fullName evidence="2">DNA replication checkpoint mediator MRC1 domain-containing protein</fullName>
    </recommendedName>
</protein>
<keyword evidence="4" id="KW-1185">Reference proteome</keyword>
<dbReference type="Pfam" id="PF09444">
    <property type="entry name" value="MRC1"/>
    <property type="match status" value="1"/>
</dbReference>
<feature type="compositionally biased region" description="Basic and acidic residues" evidence="1">
    <location>
        <begin position="622"/>
        <end position="650"/>
    </location>
</feature>
<feature type="compositionally biased region" description="Basic and acidic residues" evidence="1">
    <location>
        <begin position="1001"/>
        <end position="1010"/>
    </location>
</feature>
<proteinExistence type="predicted"/>
<evidence type="ECO:0000313" key="4">
    <source>
        <dbReference type="Proteomes" id="UP000289152"/>
    </source>
</evidence>
<feature type="compositionally biased region" description="Basic and acidic residues" evidence="1">
    <location>
        <begin position="341"/>
        <end position="359"/>
    </location>
</feature>
<feature type="compositionally biased region" description="Polar residues" evidence="1">
    <location>
        <begin position="188"/>
        <end position="197"/>
    </location>
</feature>
<reference evidence="3 4" key="1">
    <citation type="submission" date="2016-06" db="EMBL/GenBank/DDBJ databases">
        <title>Evolution of pathogenesis and genome organization in the Tremellales.</title>
        <authorList>
            <person name="Cuomo C."/>
            <person name="Litvintseva A."/>
            <person name="Heitman J."/>
            <person name="Chen Y."/>
            <person name="Sun S."/>
            <person name="Springer D."/>
            <person name="Dromer F."/>
            <person name="Young S."/>
            <person name="Zeng Q."/>
            <person name="Chapman S."/>
            <person name="Gujja S."/>
            <person name="Saif S."/>
            <person name="Birren B."/>
        </authorList>
    </citation>
    <scope>NUCLEOTIDE SEQUENCE [LARGE SCALE GENOMIC DNA]</scope>
    <source>
        <strain evidence="3 4">ATCC 28783</strain>
    </source>
</reference>
<feature type="region of interest" description="Disordered" evidence="1">
    <location>
        <begin position="1254"/>
        <end position="1321"/>
    </location>
</feature>
<feature type="region of interest" description="Disordered" evidence="1">
    <location>
        <begin position="1188"/>
        <end position="1217"/>
    </location>
</feature>
<feature type="compositionally biased region" description="Acidic residues" evidence="1">
    <location>
        <begin position="1148"/>
        <end position="1160"/>
    </location>
</feature>
<name>A0A4Q1BWJ5_TREME</name>
<dbReference type="VEuPathDB" id="FungiDB:TREMEDRAFT_58988"/>
<sequence length="1321" mass="145952">MSSSSLSPLPPSSLPTPFAFAKPQSPSDTPPPARPVARRTYGRARPVSPPTSEEPLPDLFRPVSKTNVPEASPSKALLNRFSAGNSAWRTSLADLGAEQDSEDVEIDEEEMKREMARLKREARGVELPPPRDIDIVPLQPIKKTEYTLPRPHHPVVQPNRALVHNSSTSTLTALPPSSPPARIKPSSPADNSAQNIAEASPVVKRLEAEPERRSGPVIDFDDGSDADDNEVGDPSRSQSPSPSPIPEYAPRRKARTARSTTTSDENEEEQIPPIKDVFESYMKELTGGDEEEESSQAQNGTFNQDPVGLFDDIEEPSGRTKHGKKTIKPLKKSDMQAMHSDLARMRREKSAAPFKPEPKRLPISSWLHVVAGVIKQPDSSRTSTPGLMVNKNSSPSSPAQITPPDDISAFTPSSADVDKRLSKSFGLGVEHNDQESSSPTPQIVLGRATRPIIVPTSEDLEDDTPLPGMLEMLEEQQRIRQNEEIRRANQLRLAERKAAALRLQTSRLQLAQPDEDDFTILPDSPRRNTSTAPNGPDAKAVLHRDSALPVLDRNRQMQLRYAGKSAKAKKDVTETFAQFAGQAWNHAGLKRSNGGAKPAGVKQGRDEKISFAEVELMMKRSHQEQVKGIRTKKEEEWGRGRMLPNKDLRDMSQLLEAGPVEEDMMDVEDDDEEDDDEEDENYILSGEEDEALDEENEAVVYSGEEEGGDDDEEMEDGTSSEKDSTAEASEPDKENLPESTISEEESVFSPKRSSTIRRPAFPTDDEEATPRAVNNSTIRAPLAKMDLPGQRKDSNVTFSPVVAGFGTGSPGFSQLFEATQSADASTLTDAFAGLRDQPALLLPALLPTAHITETQARRDDALIAAEFETEADEMIFQEKPKQIYLNERGLFTQTRPQTRARTPTSSSDDEDDPHPLAAQSGHSFSLSAVAEEDETLPVPSSTMKNTSHASDPSPTQETQEKKVRRLRRRTSSESLPSPSQTEREGPKNAFEMLMSRPKTKTGPEERRRLTDMNLFDEQAEESDEDNGWAPLGGEDEDEDGDEGYVPDLLNDAELDEEEKRRYAELAAAKAREIEQQDDEKREGQAKKIIEGEYRTKRRGADFYSDDDDDDGHPRRLIKKQRRKRMLGKEDGLDKLEGEANVFKRAYEVDLESDDDSIEEELPPRTSPTPQKKSMRDVRDMLKQRAIMNRENADDSDVDMPGAYRTASPIPLDLSDDEMDMTSIAISRSRSRMRGGMVQTSRSVESYQQFVLDESITTRRTGPTAGASVVVRQNSGPVRPKPTPTGSTASGSGYNSTSSQKGSRLGGSHTGSVLLSKGNKFI</sequence>
<feature type="region of interest" description="Disordered" evidence="1">
    <location>
        <begin position="1"/>
        <end position="74"/>
    </location>
</feature>
<feature type="compositionally biased region" description="Acidic residues" evidence="1">
    <location>
        <begin position="219"/>
        <end position="231"/>
    </location>
</feature>
<feature type="region of interest" description="Disordered" evidence="1">
    <location>
        <begin position="514"/>
        <end position="538"/>
    </location>
</feature>
<feature type="region of interest" description="Disordered" evidence="1">
    <location>
        <begin position="888"/>
        <end position="1056"/>
    </location>
</feature>
<accession>A0A4Q1BWJ5</accession>
<dbReference type="InParanoid" id="A0A4Q1BWJ5"/>
<feature type="compositionally biased region" description="Acidic residues" evidence="1">
    <location>
        <begin position="659"/>
        <end position="718"/>
    </location>
</feature>
<feature type="compositionally biased region" description="Acidic residues" evidence="1">
    <location>
        <begin position="1017"/>
        <end position="1026"/>
    </location>
</feature>
<feature type="compositionally biased region" description="Polar residues" evidence="1">
    <location>
        <begin position="377"/>
        <end position="400"/>
    </location>
</feature>
<dbReference type="OrthoDB" id="2575475at2759"/>
<feature type="region of interest" description="Disordered" evidence="1">
    <location>
        <begin position="1070"/>
        <end position="1176"/>
    </location>
</feature>
<feature type="compositionally biased region" description="Low complexity" evidence="1">
    <location>
        <begin position="892"/>
        <end position="906"/>
    </location>
</feature>
<feature type="compositionally biased region" description="Basic and acidic residues" evidence="1">
    <location>
        <begin position="1126"/>
        <end position="1137"/>
    </location>
</feature>
<gene>
    <name evidence="3" type="ORF">M231_00072</name>
</gene>
<dbReference type="STRING" id="5217.A0A4Q1BWJ5"/>
<feature type="compositionally biased region" description="Polar residues" evidence="1">
    <location>
        <begin position="938"/>
        <end position="957"/>
    </location>
</feature>
<dbReference type="InterPro" id="IPR018564">
    <property type="entry name" value="Repl_chkpnt_MRC1_dom"/>
</dbReference>
<feature type="compositionally biased region" description="Basic and acidic residues" evidence="1">
    <location>
        <begin position="204"/>
        <end position="214"/>
    </location>
</feature>
<feature type="domain" description="DNA replication checkpoint mediator MRC1" evidence="2">
    <location>
        <begin position="1013"/>
        <end position="1136"/>
    </location>
</feature>
<feature type="compositionally biased region" description="Basic residues" evidence="1">
    <location>
        <begin position="319"/>
        <end position="330"/>
    </location>
</feature>
<dbReference type="EMBL" id="SDIL01000001">
    <property type="protein sequence ID" value="RXK42518.1"/>
    <property type="molecule type" value="Genomic_DNA"/>
</dbReference>
<feature type="region of interest" description="Disordered" evidence="1">
    <location>
        <begin position="145"/>
        <end position="359"/>
    </location>
</feature>
<evidence type="ECO:0000256" key="1">
    <source>
        <dbReference type="SAM" id="MobiDB-lite"/>
    </source>
</evidence>
<feature type="compositionally biased region" description="Polar residues" evidence="1">
    <location>
        <begin position="295"/>
        <end position="304"/>
    </location>
</feature>
<evidence type="ECO:0000313" key="3">
    <source>
        <dbReference type="EMBL" id="RXK42518.1"/>
    </source>
</evidence>
<feature type="compositionally biased region" description="Acidic residues" evidence="1">
    <location>
        <begin position="1033"/>
        <end position="1056"/>
    </location>
</feature>
<organism evidence="3 4">
    <name type="scientific">Tremella mesenterica</name>
    <name type="common">Jelly fungus</name>
    <dbReference type="NCBI Taxonomy" id="5217"/>
    <lineage>
        <taxon>Eukaryota</taxon>
        <taxon>Fungi</taxon>
        <taxon>Dikarya</taxon>
        <taxon>Basidiomycota</taxon>
        <taxon>Agaricomycotina</taxon>
        <taxon>Tremellomycetes</taxon>
        <taxon>Tremellales</taxon>
        <taxon>Tremellaceae</taxon>
        <taxon>Tremella</taxon>
    </lineage>
</organism>
<feature type="compositionally biased region" description="Basic and acidic residues" evidence="1">
    <location>
        <begin position="719"/>
        <end position="736"/>
    </location>
</feature>
<feature type="compositionally biased region" description="Basic residues" evidence="1">
    <location>
        <begin position="1114"/>
        <end position="1125"/>
    </location>
</feature>
<feature type="compositionally biased region" description="Low complexity" evidence="1">
    <location>
        <begin position="166"/>
        <end position="175"/>
    </location>
</feature>
<feature type="compositionally biased region" description="Polar residues" evidence="1">
    <location>
        <begin position="1283"/>
        <end position="1301"/>
    </location>
</feature>
<feature type="region of interest" description="Disordered" evidence="1">
    <location>
        <begin position="376"/>
        <end position="413"/>
    </location>
</feature>
<comment type="caution">
    <text evidence="3">The sequence shown here is derived from an EMBL/GenBank/DDBJ whole genome shotgun (WGS) entry which is preliminary data.</text>
</comment>
<feature type="region of interest" description="Disordered" evidence="1">
    <location>
        <begin position="622"/>
        <end position="777"/>
    </location>
</feature>
<evidence type="ECO:0000259" key="2">
    <source>
        <dbReference type="Pfam" id="PF09444"/>
    </source>
</evidence>